<evidence type="ECO:0000256" key="6">
    <source>
        <dbReference type="SAM" id="SignalP"/>
    </source>
</evidence>
<keyword evidence="3 6" id="KW-0732">Signal</keyword>
<dbReference type="Pfam" id="PF14322">
    <property type="entry name" value="SusD-like_3"/>
    <property type="match status" value="1"/>
</dbReference>
<reference evidence="9 10" key="1">
    <citation type="submission" date="2019-08" db="EMBL/GenBank/DDBJ databases">
        <title>Whole genome sequencing of chitin degrading bacteria Chitinophaga pinensis YS16.</title>
        <authorList>
            <person name="Singh R.P."/>
            <person name="Manchanda G."/>
            <person name="Maurya I.K."/>
            <person name="Joshi N.K."/>
            <person name="Srivastava A.K."/>
        </authorList>
    </citation>
    <scope>NUCLEOTIDE SEQUENCE [LARGE SCALE GENOMIC DNA]</scope>
    <source>
        <strain evidence="9 10">YS-16</strain>
    </source>
</reference>
<dbReference type="InterPro" id="IPR012944">
    <property type="entry name" value="SusD_RagB_dom"/>
</dbReference>
<dbReference type="OrthoDB" id="1147023at2"/>
<dbReference type="PROSITE" id="PS51257">
    <property type="entry name" value="PROKAR_LIPOPROTEIN"/>
    <property type="match status" value="1"/>
</dbReference>
<feature type="signal peptide" evidence="6">
    <location>
        <begin position="1"/>
        <end position="19"/>
    </location>
</feature>
<name>A0A5C6LPC6_9BACT</name>
<dbReference type="EMBL" id="VOHS01000020">
    <property type="protein sequence ID" value="TWV98992.1"/>
    <property type="molecule type" value="Genomic_DNA"/>
</dbReference>
<feature type="chain" id="PRO_5023056767" evidence="6">
    <location>
        <begin position="20"/>
        <end position="484"/>
    </location>
</feature>
<comment type="caution">
    <text evidence="9">The sequence shown here is derived from an EMBL/GenBank/DDBJ whole genome shotgun (WGS) entry which is preliminary data.</text>
</comment>
<evidence type="ECO:0000259" key="7">
    <source>
        <dbReference type="Pfam" id="PF07980"/>
    </source>
</evidence>
<dbReference type="Pfam" id="PF07980">
    <property type="entry name" value="SusD_RagB"/>
    <property type="match status" value="1"/>
</dbReference>
<feature type="domain" description="RagB/SusD" evidence="7">
    <location>
        <begin position="360"/>
        <end position="452"/>
    </location>
</feature>
<proteinExistence type="inferred from homology"/>
<comment type="subcellular location">
    <subcellularLocation>
        <location evidence="1">Cell outer membrane</location>
    </subcellularLocation>
</comment>
<evidence type="ECO:0000256" key="1">
    <source>
        <dbReference type="ARBA" id="ARBA00004442"/>
    </source>
</evidence>
<gene>
    <name evidence="9" type="ORF">FEF09_19115</name>
</gene>
<organism evidence="9 10">
    <name type="scientific">Chitinophaga pinensis</name>
    <dbReference type="NCBI Taxonomy" id="79329"/>
    <lineage>
        <taxon>Bacteria</taxon>
        <taxon>Pseudomonadati</taxon>
        <taxon>Bacteroidota</taxon>
        <taxon>Chitinophagia</taxon>
        <taxon>Chitinophagales</taxon>
        <taxon>Chitinophagaceae</taxon>
        <taxon>Chitinophaga</taxon>
    </lineage>
</organism>
<dbReference type="GO" id="GO:0009279">
    <property type="term" value="C:cell outer membrane"/>
    <property type="evidence" value="ECO:0007669"/>
    <property type="project" value="UniProtKB-SubCell"/>
</dbReference>
<keyword evidence="4" id="KW-0472">Membrane</keyword>
<evidence type="ECO:0000256" key="2">
    <source>
        <dbReference type="ARBA" id="ARBA00006275"/>
    </source>
</evidence>
<dbReference type="InterPro" id="IPR033985">
    <property type="entry name" value="SusD-like_N"/>
</dbReference>
<keyword evidence="5" id="KW-0998">Cell outer membrane</keyword>
<accession>A0A5C6LPC6</accession>
<keyword evidence="10" id="KW-1185">Reference proteome</keyword>
<evidence type="ECO:0000256" key="4">
    <source>
        <dbReference type="ARBA" id="ARBA00023136"/>
    </source>
</evidence>
<dbReference type="RefSeq" id="WP_146306603.1">
    <property type="nucleotide sequence ID" value="NZ_VOHS01000020.1"/>
</dbReference>
<dbReference type="SUPFAM" id="SSF48452">
    <property type="entry name" value="TPR-like"/>
    <property type="match status" value="1"/>
</dbReference>
<dbReference type="Proteomes" id="UP000318815">
    <property type="component" value="Unassembled WGS sequence"/>
</dbReference>
<evidence type="ECO:0000256" key="5">
    <source>
        <dbReference type="ARBA" id="ARBA00023237"/>
    </source>
</evidence>
<comment type="similarity">
    <text evidence="2">Belongs to the SusD family.</text>
</comment>
<dbReference type="InterPro" id="IPR011990">
    <property type="entry name" value="TPR-like_helical_dom_sf"/>
</dbReference>
<evidence type="ECO:0000256" key="3">
    <source>
        <dbReference type="ARBA" id="ARBA00022729"/>
    </source>
</evidence>
<sequence>MTKFFTRASFLAGCLIAMAGCNKYLDKSPDSTWTELDSPKKVSQLLGTAYPQANYIVFAEAMSDNVEDKGAGVTDRTNLDPYFFNDVSATEQDSPEYYWQACYTAIAAANNALKACEAAPDKSRYTAQKGEALVARAYAHFMLVTFFSKFYDEATAATDPGIPYVTEPEKVVNKQYERKTVAYTYQMIEKDLLAGMALISDENYAVPRYHFNKSATYAFATRFYLFKKDYQKVLEYANQVFPNNDLASNMRPWNTTYKTLSPAAIWDTYAKATEKANLLLVETQSMYGRYVAQYRYGLTYNKQIEILGSNVSGGSYAYPLYYYGTRDYFVPKLTEYFVKASVNATIGDPYVMVPLFTTEEVLFNRAEANAYLGNNNDVLADLNLFASKRITNYNSASHRITQTKIRTYYGITDVRSGLLQTILDFKRAEFVQEGHRWFDIQRYKAAVTHYTDKGAKMVLEAGDKRRVLQIPASATNSGITLNPR</sequence>
<dbReference type="Gene3D" id="1.25.40.390">
    <property type="match status" value="1"/>
</dbReference>
<feature type="domain" description="SusD-like N-terminal" evidence="8">
    <location>
        <begin position="23"/>
        <end position="225"/>
    </location>
</feature>
<evidence type="ECO:0000259" key="8">
    <source>
        <dbReference type="Pfam" id="PF14322"/>
    </source>
</evidence>
<dbReference type="AlphaFoldDB" id="A0A5C6LPC6"/>
<protein>
    <submittedName>
        <fullName evidence="9">RagB/SusD family nutrient uptake outer membrane protein</fullName>
    </submittedName>
</protein>
<evidence type="ECO:0000313" key="10">
    <source>
        <dbReference type="Proteomes" id="UP000318815"/>
    </source>
</evidence>
<evidence type="ECO:0000313" key="9">
    <source>
        <dbReference type="EMBL" id="TWV98992.1"/>
    </source>
</evidence>